<keyword evidence="3" id="KW-0804">Transcription</keyword>
<dbReference type="Gene3D" id="1.10.10.10">
    <property type="entry name" value="Winged helix-like DNA-binding domain superfamily/Winged helix DNA-binding domain"/>
    <property type="match status" value="1"/>
</dbReference>
<dbReference type="EMBL" id="JBHSJD010000017">
    <property type="protein sequence ID" value="MFC5024869.1"/>
    <property type="molecule type" value="Genomic_DNA"/>
</dbReference>
<feature type="domain" description="HTH hxlR-type" evidence="5">
    <location>
        <begin position="29"/>
        <end position="128"/>
    </location>
</feature>
<feature type="region of interest" description="Disordered" evidence="4">
    <location>
        <begin position="1"/>
        <end position="29"/>
    </location>
</feature>
<dbReference type="Pfam" id="PF01638">
    <property type="entry name" value="HxlR"/>
    <property type="match status" value="1"/>
</dbReference>
<evidence type="ECO:0000313" key="7">
    <source>
        <dbReference type="Proteomes" id="UP001595829"/>
    </source>
</evidence>
<protein>
    <submittedName>
        <fullName evidence="6">Winged helix-turn-helix transcriptional regulator</fullName>
    </submittedName>
</protein>
<evidence type="ECO:0000256" key="2">
    <source>
        <dbReference type="ARBA" id="ARBA00023125"/>
    </source>
</evidence>
<dbReference type="InterPro" id="IPR002577">
    <property type="entry name" value="HTH_HxlR"/>
</dbReference>
<dbReference type="SUPFAM" id="SSF46785">
    <property type="entry name" value="Winged helix' DNA-binding domain"/>
    <property type="match status" value="1"/>
</dbReference>
<dbReference type="PANTHER" id="PTHR33204">
    <property type="entry name" value="TRANSCRIPTIONAL REGULATOR, MARR FAMILY"/>
    <property type="match status" value="1"/>
</dbReference>
<proteinExistence type="predicted"/>
<keyword evidence="2" id="KW-0238">DNA-binding</keyword>
<dbReference type="InterPro" id="IPR036390">
    <property type="entry name" value="WH_DNA-bd_sf"/>
</dbReference>
<dbReference type="Proteomes" id="UP001595829">
    <property type="component" value="Unassembled WGS sequence"/>
</dbReference>
<dbReference type="RefSeq" id="WP_380839825.1">
    <property type="nucleotide sequence ID" value="NZ_BAABIT010000001.1"/>
</dbReference>
<dbReference type="PROSITE" id="PS51118">
    <property type="entry name" value="HTH_HXLR"/>
    <property type="match status" value="1"/>
</dbReference>
<keyword evidence="7" id="KW-1185">Reference proteome</keyword>
<accession>A0ABV9XK84</accession>
<evidence type="ECO:0000256" key="1">
    <source>
        <dbReference type="ARBA" id="ARBA00023015"/>
    </source>
</evidence>
<organism evidence="6 7">
    <name type="scientific">Streptomyces coeruleoprunus</name>
    <dbReference type="NCBI Taxonomy" id="285563"/>
    <lineage>
        <taxon>Bacteria</taxon>
        <taxon>Bacillati</taxon>
        <taxon>Actinomycetota</taxon>
        <taxon>Actinomycetes</taxon>
        <taxon>Kitasatosporales</taxon>
        <taxon>Streptomycetaceae</taxon>
        <taxon>Streptomyces</taxon>
    </lineage>
</organism>
<sequence length="137" mass="15300">MNGNQPRPADGSQGSRPAGRERGPESGPCPITPVIDLVFGRWTTPVLWVLNHHGRMRFTQLQKLLPDCTPKVLTQRLRQLEADGLVTRTYHAEVPPRVEYESTPLAHTLIPVFNALAEWSEAHLEEVLAAREAYQGS</sequence>
<dbReference type="InterPro" id="IPR036388">
    <property type="entry name" value="WH-like_DNA-bd_sf"/>
</dbReference>
<keyword evidence="1" id="KW-0805">Transcription regulation</keyword>
<gene>
    <name evidence="6" type="ORF">ACFPM3_22350</name>
</gene>
<name>A0ABV9XK84_9ACTN</name>
<evidence type="ECO:0000256" key="3">
    <source>
        <dbReference type="ARBA" id="ARBA00023163"/>
    </source>
</evidence>
<reference evidence="7" key="1">
    <citation type="journal article" date="2019" name="Int. J. Syst. Evol. Microbiol.">
        <title>The Global Catalogue of Microorganisms (GCM) 10K type strain sequencing project: providing services to taxonomists for standard genome sequencing and annotation.</title>
        <authorList>
            <consortium name="The Broad Institute Genomics Platform"/>
            <consortium name="The Broad Institute Genome Sequencing Center for Infectious Disease"/>
            <person name="Wu L."/>
            <person name="Ma J."/>
        </authorList>
    </citation>
    <scope>NUCLEOTIDE SEQUENCE [LARGE SCALE GENOMIC DNA]</scope>
    <source>
        <strain evidence="7">CGMCC 4.1648</strain>
    </source>
</reference>
<evidence type="ECO:0000313" key="6">
    <source>
        <dbReference type="EMBL" id="MFC5024869.1"/>
    </source>
</evidence>
<evidence type="ECO:0000256" key="4">
    <source>
        <dbReference type="SAM" id="MobiDB-lite"/>
    </source>
</evidence>
<comment type="caution">
    <text evidence="6">The sequence shown here is derived from an EMBL/GenBank/DDBJ whole genome shotgun (WGS) entry which is preliminary data.</text>
</comment>
<evidence type="ECO:0000259" key="5">
    <source>
        <dbReference type="PROSITE" id="PS51118"/>
    </source>
</evidence>